<dbReference type="Proteomes" id="UP001165121">
    <property type="component" value="Unassembled WGS sequence"/>
</dbReference>
<proteinExistence type="predicted"/>
<dbReference type="AlphaFoldDB" id="A0A9W6YAM7"/>
<gene>
    <name evidence="1" type="ORF">Pfra01_002431800</name>
</gene>
<evidence type="ECO:0000313" key="1">
    <source>
        <dbReference type="EMBL" id="GMF57057.1"/>
    </source>
</evidence>
<reference evidence="1" key="1">
    <citation type="submission" date="2023-04" db="EMBL/GenBank/DDBJ databases">
        <title>Phytophthora fragariaefolia NBRC 109709.</title>
        <authorList>
            <person name="Ichikawa N."/>
            <person name="Sato H."/>
            <person name="Tonouchi N."/>
        </authorList>
    </citation>
    <scope>NUCLEOTIDE SEQUENCE</scope>
    <source>
        <strain evidence="1">NBRC 109709</strain>
    </source>
</reference>
<comment type="caution">
    <text evidence="1">The sequence shown here is derived from an EMBL/GenBank/DDBJ whole genome shotgun (WGS) entry which is preliminary data.</text>
</comment>
<evidence type="ECO:0000313" key="2">
    <source>
        <dbReference type="Proteomes" id="UP001165121"/>
    </source>
</evidence>
<protein>
    <submittedName>
        <fullName evidence="1">Unnamed protein product</fullName>
    </submittedName>
</protein>
<accession>A0A9W6YAM7</accession>
<organism evidence="1 2">
    <name type="scientific">Phytophthora fragariaefolia</name>
    <dbReference type="NCBI Taxonomy" id="1490495"/>
    <lineage>
        <taxon>Eukaryota</taxon>
        <taxon>Sar</taxon>
        <taxon>Stramenopiles</taxon>
        <taxon>Oomycota</taxon>
        <taxon>Peronosporomycetes</taxon>
        <taxon>Peronosporales</taxon>
        <taxon>Peronosporaceae</taxon>
        <taxon>Phytophthora</taxon>
    </lineage>
</organism>
<sequence length="163" mass="18489">MPITTALQNAQKHRRELYAFAKSNGLNVRWKMKTQMMESIVAPFKQAKANKIATALKKAKLSTDKSYLDSINHTTGKVNVSIGRFNRIRKQIVLPADKKLLIHIKGSDGRIVKSYHLNDRIVNINNLFIDEENQYSSGADVELNILPTTTIETECLPNPKRSR</sequence>
<dbReference type="EMBL" id="BSXT01004183">
    <property type="protein sequence ID" value="GMF57057.1"/>
    <property type="molecule type" value="Genomic_DNA"/>
</dbReference>
<keyword evidence="2" id="KW-1185">Reference proteome</keyword>
<dbReference type="OrthoDB" id="121807at2759"/>
<name>A0A9W6YAM7_9STRA</name>